<organism evidence="3 4">
    <name type="scientific">Actinomadura logoneensis</name>
    <dbReference type="NCBI Taxonomy" id="2293572"/>
    <lineage>
        <taxon>Bacteria</taxon>
        <taxon>Bacillati</taxon>
        <taxon>Actinomycetota</taxon>
        <taxon>Actinomycetes</taxon>
        <taxon>Streptosporangiales</taxon>
        <taxon>Thermomonosporaceae</taxon>
        <taxon>Actinomadura</taxon>
    </lineage>
</organism>
<dbReference type="Proteomes" id="UP000261811">
    <property type="component" value="Unassembled WGS sequence"/>
</dbReference>
<evidence type="ECO:0000256" key="1">
    <source>
        <dbReference type="SAM" id="MobiDB-lite"/>
    </source>
</evidence>
<accession>A0A372JB15</accession>
<feature type="transmembrane region" description="Helical" evidence="2">
    <location>
        <begin position="139"/>
        <end position="159"/>
    </location>
</feature>
<evidence type="ECO:0000256" key="2">
    <source>
        <dbReference type="SAM" id="Phobius"/>
    </source>
</evidence>
<keyword evidence="2" id="KW-1133">Transmembrane helix</keyword>
<keyword evidence="4" id="KW-1185">Reference proteome</keyword>
<proteinExistence type="predicted"/>
<keyword evidence="2" id="KW-0472">Membrane</keyword>
<name>A0A372JB15_9ACTN</name>
<protein>
    <submittedName>
        <fullName evidence="3">Uncharacterized protein</fullName>
    </submittedName>
</protein>
<sequence length="175" mass="18869">MALKTDEIDVGSSSAHAADPDPDIGELARVRIKVEAADPNVPIFVGIGPKDQVEAYLRGVAYDDFVSAELKPFQASFRHVPGAGRAADPTRRTFWVASSAGPGPRTLTWDKTHGAWSVAVLRLDGAPNVDVRASIGLRFAFLTPLSLGCLVAALLWPAWRVTRRLTRRPEEASNA</sequence>
<evidence type="ECO:0000313" key="3">
    <source>
        <dbReference type="EMBL" id="RFU37205.1"/>
    </source>
</evidence>
<comment type="caution">
    <text evidence="3">The sequence shown here is derived from an EMBL/GenBank/DDBJ whole genome shotgun (WGS) entry which is preliminary data.</text>
</comment>
<gene>
    <name evidence="3" type="ORF">DZF91_34105</name>
</gene>
<keyword evidence="2" id="KW-0812">Transmembrane</keyword>
<feature type="region of interest" description="Disordered" evidence="1">
    <location>
        <begin position="1"/>
        <end position="22"/>
    </location>
</feature>
<dbReference type="AlphaFoldDB" id="A0A372JB15"/>
<evidence type="ECO:0000313" key="4">
    <source>
        <dbReference type="Proteomes" id="UP000261811"/>
    </source>
</evidence>
<reference evidence="3 4" key="1">
    <citation type="submission" date="2018-08" db="EMBL/GenBank/DDBJ databases">
        <title>Actinomadura jelena sp. nov., a novel Actinomycete isolated from soil in Chad.</title>
        <authorList>
            <person name="Shi L."/>
        </authorList>
    </citation>
    <scope>NUCLEOTIDE SEQUENCE [LARGE SCALE GENOMIC DNA]</scope>
    <source>
        <strain evidence="3 4">NEAU-G17</strain>
    </source>
</reference>
<dbReference type="EMBL" id="QURH01000996">
    <property type="protein sequence ID" value="RFU37205.1"/>
    <property type="molecule type" value="Genomic_DNA"/>
</dbReference>